<name>X6M1I1_RETFI</name>
<organism evidence="2 3">
    <name type="scientific">Reticulomyxa filosa</name>
    <dbReference type="NCBI Taxonomy" id="46433"/>
    <lineage>
        <taxon>Eukaryota</taxon>
        <taxon>Sar</taxon>
        <taxon>Rhizaria</taxon>
        <taxon>Retaria</taxon>
        <taxon>Foraminifera</taxon>
        <taxon>Monothalamids</taxon>
        <taxon>Reticulomyxidae</taxon>
        <taxon>Reticulomyxa</taxon>
    </lineage>
</organism>
<sequence>MPKEDENEHDQATAMNTFRSKRFYGTFQYIFPISFGDRTRAFNSSKKVANLHAKIKGKFTENVGIYRRGDEYNAFMKHSIIWVGFTLFESQFLCRDMFLNSVSQYCQKEANQKLKEEVWKSAIPFFSAFGVEPSESVSSHDQQKHAGSDNININVLPRTYAECVKYLAHMCYCGELAVGSHAVQLLKSLSCHNNRSYLSKFKMWLLMWLTSFTLPRVVRDSINRQFGYSFLPTGKFEYVLFLLWCGLVRIFYRWLPDCFRLLHDYLRLKRSYQQQNAEHQSSDTVPTIPTKTFSDPLIDNKHTRLEAVGEWMSGRIANSIVSFSLKA</sequence>
<keyword evidence="3" id="KW-1185">Reference proteome</keyword>
<proteinExistence type="predicted"/>
<dbReference type="AlphaFoldDB" id="X6M1I1"/>
<comment type="caution">
    <text evidence="2">The sequence shown here is derived from an EMBL/GenBank/DDBJ whole genome shotgun (WGS) entry which is preliminary data.</text>
</comment>
<evidence type="ECO:0000313" key="2">
    <source>
        <dbReference type="EMBL" id="ETO07744.1"/>
    </source>
</evidence>
<reference evidence="2 3" key="1">
    <citation type="journal article" date="2013" name="Curr. Biol.">
        <title>The Genome of the Foraminiferan Reticulomyxa filosa.</title>
        <authorList>
            <person name="Glockner G."/>
            <person name="Hulsmann N."/>
            <person name="Schleicher M."/>
            <person name="Noegel A.A."/>
            <person name="Eichinger L."/>
            <person name="Gallinger C."/>
            <person name="Pawlowski J."/>
            <person name="Sierra R."/>
            <person name="Euteneuer U."/>
            <person name="Pillet L."/>
            <person name="Moustafa A."/>
            <person name="Platzer M."/>
            <person name="Groth M."/>
            <person name="Szafranski K."/>
            <person name="Schliwa M."/>
        </authorList>
    </citation>
    <scope>NUCLEOTIDE SEQUENCE [LARGE SCALE GENOMIC DNA]</scope>
</reference>
<evidence type="ECO:0000313" key="3">
    <source>
        <dbReference type="Proteomes" id="UP000023152"/>
    </source>
</evidence>
<evidence type="ECO:0000259" key="1">
    <source>
        <dbReference type="Pfam" id="PF09995"/>
    </source>
</evidence>
<dbReference type="GO" id="GO:0016491">
    <property type="term" value="F:oxidoreductase activity"/>
    <property type="evidence" value="ECO:0007669"/>
    <property type="project" value="InterPro"/>
</dbReference>
<protein>
    <recommendedName>
        <fullName evidence="1">ER-bound oxygenase mpaB/mpaB'/Rubber oxygenase catalytic domain-containing protein</fullName>
    </recommendedName>
</protein>
<dbReference type="Proteomes" id="UP000023152">
    <property type="component" value="Unassembled WGS sequence"/>
</dbReference>
<dbReference type="InterPro" id="IPR018713">
    <property type="entry name" value="MPAB/Lcp_cat_dom"/>
</dbReference>
<accession>X6M1I1</accession>
<dbReference type="EMBL" id="ASPP01025798">
    <property type="protein sequence ID" value="ETO07744.1"/>
    <property type="molecule type" value="Genomic_DNA"/>
</dbReference>
<gene>
    <name evidence="2" type="ORF">RFI_29645</name>
</gene>
<feature type="domain" description="ER-bound oxygenase mpaB/mpaB'/Rubber oxygenase catalytic" evidence="1">
    <location>
        <begin position="17"/>
        <end position="222"/>
    </location>
</feature>
<dbReference type="Pfam" id="PF09995">
    <property type="entry name" value="MPAB_Lcp_cat"/>
    <property type="match status" value="1"/>
</dbReference>